<gene>
    <name evidence="8" type="ORF">KK083_32025</name>
</gene>
<comment type="caution">
    <text evidence="8">The sequence shown here is derived from an EMBL/GenBank/DDBJ whole genome shotgun (WGS) entry which is preliminary data.</text>
</comment>
<dbReference type="GO" id="GO:0005886">
    <property type="term" value="C:plasma membrane"/>
    <property type="evidence" value="ECO:0007669"/>
    <property type="project" value="UniProtKB-SubCell"/>
</dbReference>
<evidence type="ECO:0000313" key="9">
    <source>
        <dbReference type="Proteomes" id="UP001319200"/>
    </source>
</evidence>
<evidence type="ECO:0000256" key="2">
    <source>
        <dbReference type="ARBA" id="ARBA00022475"/>
    </source>
</evidence>
<keyword evidence="9" id="KW-1185">Reference proteome</keyword>
<evidence type="ECO:0000313" key="8">
    <source>
        <dbReference type="EMBL" id="MBT1701565.1"/>
    </source>
</evidence>
<feature type="compositionally biased region" description="Basic and acidic residues" evidence="6">
    <location>
        <begin position="308"/>
        <end position="318"/>
    </location>
</feature>
<evidence type="ECO:0000256" key="4">
    <source>
        <dbReference type="ARBA" id="ARBA00022989"/>
    </source>
</evidence>
<keyword evidence="3 7" id="KW-0812">Transmembrane</keyword>
<feature type="compositionally biased region" description="Basic and acidic residues" evidence="6">
    <location>
        <begin position="327"/>
        <end position="343"/>
    </location>
</feature>
<feature type="region of interest" description="Disordered" evidence="6">
    <location>
        <begin position="291"/>
        <end position="362"/>
    </location>
</feature>
<keyword evidence="4 7" id="KW-1133">Transmembrane helix</keyword>
<dbReference type="PANTHER" id="PTHR30213:SF1">
    <property type="entry name" value="INNER MEMBRANE PROTEIN YHJD"/>
    <property type="match status" value="1"/>
</dbReference>
<organism evidence="8 9">
    <name type="scientific">Chryseosolibacter histidini</name>
    <dbReference type="NCBI Taxonomy" id="2782349"/>
    <lineage>
        <taxon>Bacteria</taxon>
        <taxon>Pseudomonadati</taxon>
        <taxon>Bacteroidota</taxon>
        <taxon>Cytophagia</taxon>
        <taxon>Cytophagales</taxon>
        <taxon>Chryseotaleaceae</taxon>
        <taxon>Chryseosolibacter</taxon>
    </lineage>
</organism>
<feature type="transmembrane region" description="Helical" evidence="7">
    <location>
        <begin position="96"/>
        <end position="115"/>
    </location>
</feature>
<evidence type="ECO:0000256" key="3">
    <source>
        <dbReference type="ARBA" id="ARBA00022692"/>
    </source>
</evidence>
<sequence>MSKVINTAKEFGGMLKETFSQWNEREPFNNSIIIAYYTIFSLPGLLVIIINIAGYFFGAEAVTKQLTGQIGGIVGGNTATDVQEIVANATRSDGTVLSTILSIATLLFGATGVFYQLQQILNKMWEVKPKPKQVFVKLVKDRVFSFGLILVVGFLLLVSLVLSAALTAVSDWVRSHVAEGLVIVFKTLDIVVSVGVITLLFAAIFKFLPDAKIQWRDVWTGAVLTAVLFVIAKFLLGLYFGHSDPGSTYGAAGSIILIMLWVSYAGLILLFGAEFTQVYAKRHGRKIRPTEVAVSTEGQTDNGAIVNKKTEAETKDKGAQTQQQEMGSRKDREGKDTQRDRKERSQRKYKGDLRSPRRNQNS</sequence>
<keyword evidence="2" id="KW-1003">Cell membrane</keyword>
<feature type="transmembrane region" description="Helical" evidence="7">
    <location>
        <begin position="217"/>
        <end position="240"/>
    </location>
</feature>
<keyword evidence="5 7" id="KW-0472">Membrane</keyword>
<dbReference type="InterPro" id="IPR017039">
    <property type="entry name" value="Virul_fac_BrkB"/>
</dbReference>
<dbReference type="Proteomes" id="UP001319200">
    <property type="component" value="Unassembled WGS sequence"/>
</dbReference>
<comment type="subcellular location">
    <subcellularLocation>
        <location evidence="1">Cell membrane</location>
        <topology evidence="1">Multi-pass membrane protein</topology>
    </subcellularLocation>
</comment>
<dbReference type="RefSeq" id="WP_254170247.1">
    <property type="nucleotide sequence ID" value="NZ_JAHESF010000080.1"/>
</dbReference>
<reference evidence="8 9" key="1">
    <citation type="submission" date="2021-05" db="EMBL/GenBank/DDBJ databases">
        <title>A Polyphasic approach of four new species of the genus Ohtaekwangia: Ohtaekwangia histidinii sp. nov., Ohtaekwangia cretensis sp. nov., Ohtaekwangia indiensis sp. nov., Ohtaekwangia reichenbachii sp. nov. from diverse environment.</title>
        <authorList>
            <person name="Octaviana S."/>
        </authorList>
    </citation>
    <scope>NUCLEOTIDE SEQUENCE [LARGE SCALE GENOMIC DNA]</scope>
    <source>
        <strain evidence="8 9">PWU4</strain>
    </source>
</reference>
<feature type="transmembrane region" description="Helical" evidence="7">
    <location>
        <begin position="252"/>
        <end position="273"/>
    </location>
</feature>
<evidence type="ECO:0000256" key="5">
    <source>
        <dbReference type="ARBA" id="ARBA00023136"/>
    </source>
</evidence>
<dbReference type="PANTHER" id="PTHR30213">
    <property type="entry name" value="INNER MEMBRANE PROTEIN YHJD"/>
    <property type="match status" value="1"/>
</dbReference>
<evidence type="ECO:0000256" key="7">
    <source>
        <dbReference type="SAM" id="Phobius"/>
    </source>
</evidence>
<dbReference type="Pfam" id="PF03631">
    <property type="entry name" value="Virul_fac_BrkB"/>
    <property type="match status" value="1"/>
</dbReference>
<dbReference type="NCBIfam" id="TIGR00765">
    <property type="entry name" value="yihY_not_rbn"/>
    <property type="match status" value="1"/>
</dbReference>
<dbReference type="AlphaFoldDB" id="A0AAP2DS53"/>
<feature type="transmembrane region" description="Helical" evidence="7">
    <location>
        <begin position="143"/>
        <end position="169"/>
    </location>
</feature>
<proteinExistence type="predicted"/>
<accession>A0AAP2DS53</accession>
<feature type="transmembrane region" description="Helical" evidence="7">
    <location>
        <begin position="34"/>
        <end position="57"/>
    </location>
</feature>
<name>A0AAP2DS53_9BACT</name>
<protein>
    <submittedName>
        <fullName evidence="8">YihY/virulence factor BrkB family protein</fullName>
    </submittedName>
</protein>
<evidence type="ECO:0000256" key="1">
    <source>
        <dbReference type="ARBA" id="ARBA00004651"/>
    </source>
</evidence>
<evidence type="ECO:0000256" key="6">
    <source>
        <dbReference type="SAM" id="MobiDB-lite"/>
    </source>
</evidence>
<dbReference type="EMBL" id="JAHESF010000080">
    <property type="protein sequence ID" value="MBT1701565.1"/>
    <property type="molecule type" value="Genomic_DNA"/>
</dbReference>
<feature type="transmembrane region" description="Helical" evidence="7">
    <location>
        <begin position="181"/>
        <end position="205"/>
    </location>
</feature>